<feature type="transmembrane region" description="Helical" evidence="7">
    <location>
        <begin position="175"/>
        <end position="196"/>
    </location>
</feature>
<evidence type="ECO:0000256" key="7">
    <source>
        <dbReference type="SAM" id="Phobius"/>
    </source>
</evidence>
<protein>
    <submittedName>
        <fullName evidence="10">Uncharacterized protein</fullName>
    </submittedName>
</protein>
<dbReference type="NCBIfam" id="TIGR01297">
    <property type="entry name" value="CDF"/>
    <property type="match status" value="1"/>
</dbReference>
<keyword evidence="11" id="KW-1185">Reference proteome</keyword>
<dbReference type="EMBL" id="JMSN01000009">
    <property type="protein sequence ID" value="KDN52511.1"/>
    <property type="molecule type" value="Genomic_DNA"/>
</dbReference>
<dbReference type="Pfam" id="PF16916">
    <property type="entry name" value="ZT_dimer"/>
    <property type="match status" value="1"/>
</dbReference>
<keyword evidence="5 7" id="KW-0472">Membrane</keyword>
<dbReference type="InterPro" id="IPR050291">
    <property type="entry name" value="CDF_Transporter"/>
</dbReference>
<dbReference type="InParanoid" id="A0A066WFF3"/>
<dbReference type="OrthoDB" id="78296at2759"/>
<dbReference type="FunFam" id="1.20.1510.10:FF:000005">
    <property type="entry name" value="Putative Cation diffusion facilitator 1"/>
    <property type="match status" value="1"/>
</dbReference>
<dbReference type="GO" id="GO:0016020">
    <property type="term" value="C:membrane"/>
    <property type="evidence" value="ECO:0007669"/>
    <property type="project" value="UniProtKB-SubCell"/>
</dbReference>
<gene>
    <name evidence="10" type="ORF">K437DRAFT_254095</name>
</gene>
<dbReference type="PANTHER" id="PTHR43840">
    <property type="entry name" value="MITOCHONDRIAL METAL TRANSPORTER 1-RELATED"/>
    <property type="match status" value="1"/>
</dbReference>
<feature type="transmembrane region" description="Helical" evidence="7">
    <location>
        <begin position="244"/>
        <end position="263"/>
    </location>
</feature>
<dbReference type="SUPFAM" id="SSF161111">
    <property type="entry name" value="Cation efflux protein transmembrane domain-like"/>
    <property type="match status" value="1"/>
</dbReference>
<dbReference type="GO" id="GO:0008324">
    <property type="term" value="F:monoatomic cation transmembrane transporter activity"/>
    <property type="evidence" value="ECO:0007669"/>
    <property type="project" value="InterPro"/>
</dbReference>
<comment type="subcellular location">
    <subcellularLocation>
        <location evidence="1">Membrane</location>
        <topology evidence="1">Multi-pass membrane protein</topology>
    </subcellularLocation>
</comment>
<evidence type="ECO:0000259" key="8">
    <source>
        <dbReference type="Pfam" id="PF01545"/>
    </source>
</evidence>
<dbReference type="Pfam" id="PF01545">
    <property type="entry name" value="Cation_efflux"/>
    <property type="match status" value="1"/>
</dbReference>
<evidence type="ECO:0000259" key="9">
    <source>
        <dbReference type="Pfam" id="PF16916"/>
    </source>
</evidence>
<proteinExistence type="predicted"/>
<evidence type="ECO:0000256" key="5">
    <source>
        <dbReference type="ARBA" id="ARBA00023136"/>
    </source>
</evidence>
<evidence type="ECO:0000256" key="1">
    <source>
        <dbReference type="ARBA" id="ARBA00004141"/>
    </source>
</evidence>
<feature type="transmembrane region" description="Helical" evidence="7">
    <location>
        <begin position="323"/>
        <end position="343"/>
    </location>
</feature>
<accession>A0A066WFF3</accession>
<dbReference type="RefSeq" id="XP_013245350.1">
    <property type="nucleotide sequence ID" value="XM_013389896.1"/>
</dbReference>
<feature type="domain" description="Cation efflux protein transmembrane" evidence="8">
    <location>
        <begin position="178"/>
        <end position="370"/>
    </location>
</feature>
<dbReference type="Proteomes" id="UP000027361">
    <property type="component" value="Unassembled WGS sequence"/>
</dbReference>
<dbReference type="InterPro" id="IPR027469">
    <property type="entry name" value="Cation_efflux_TMD_sf"/>
</dbReference>
<dbReference type="GO" id="GO:0030003">
    <property type="term" value="P:intracellular monoatomic cation homeostasis"/>
    <property type="evidence" value="ECO:0007669"/>
    <property type="project" value="UniProtKB-ARBA"/>
</dbReference>
<feature type="domain" description="Cation efflux protein cytoplasmic" evidence="9">
    <location>
        <begin position="387"/>
        <end position="452"/>
    </location>
</feature>
<dbReference type="SUPFAM" id="SSF160240">
    <property type="entry name" value="Cation efflux protein cytoplasmic domain-like"/>
    <property type="match status" value="1"/>
</dbReference>
<feature type="region of interest" description="Disordered" evidence="6">
    <location>
        <begin position="1"/>
        <end position="25"/>
    </location>
</feature>
<evidence type="ECO:0000256" key="6">
    <source>
        <dbReference type="SAM" id="MobiDB-lite"/>
    </source>
</evidence>
<keyword evidence="3 7" id="KW-0812">Transmembrane</keyword>
<evidence type="ECO:0000256" key="4">
    <source>
        <dbReference type="ARBA" id="ARBA00022989"/>
    </source>
</evidence>
<keyword evidence="2" id="KW-0813">Transport</keyword>
<evidence type="ECO:0000313" key="10">
    <source>
        <dbReference type="EMBL" id="KDN52511.1"/>
    </source>
</evidence>
<dbReference type="GeneID" id="25263765"/>
<evidence type="ECO:0000313" key="11">
    <source>
        <dbReference type="Proteomes" id="UP000027361"/>
    </source>
</evidence>
<dbReference type="InterPro" id="IPR058533">
    <property type="entry name" value="Cation_efflux_TM"/>
</dbReference>
<dbReference type="Gene3D" id="1.20.1510.10">
    <property type="entry name" value="Cation efflux protein transmembrane domain"/>
    <property type="match status" value="1"/>
</dbReference>
<dbReference type="GO" id="GO:0098771">
    <property type="term" value="P:inorganic ion homeostasis"/>
    <property type="evidence" value="ECO:0007669"/>
    <property type="project" value="UniProtKB-ARBA"/>
</dbReference>
<dbReference type="InterPro" id="IPR036837">
    <property type="entry name" value="Cation_efflux_CTD_sf"/>
</dbReference>
<sequence length="465" mass="51386">MSHDNETAGESGSGQVKESLPEEIQLTAVQMGKQLGQPSSPKHSIAQGNDISLNINVGPSASLPTHHYAHIIAKHMETGGNHVDLQRMGSVGTSAGLGPVTPSHEETDPLLLRSRVVNEQEIRMRVSGKGRKLEKAVSRFYETQNSHINNLLKSMAQHASDGADERNRNALKVRIAVYTSIAANFVLAGLQLYAAISSLSLSLFATAADSVFDPFANLVLNWLHRKASNVDERKWPIGGSRFESIGNIVYAFLMGSVSLILIVESLRDIATHKSGGLNDFFLPSLIAVGVAFCVKLSLAIYCFGLRKFSSQVQVLYEDHRNDLFINGFGIFTSAAGAKIAWWLDPMGAVIISFAIIFSWSRTAYLQFRELAGQAAPTEFMQLVTYNAMLHHANIEKIDSCKAYHSGPKYIVEVDIVMKPETPLWLSHDVSQDLQDRLEMLPMVERAFIHVDHESDHKPEHSRKDR</sequence>
<feature type="transmembrane region" description="Helical" evidence="7">
    <location>
        <begin position="349"/>
        <end position="367"/>
    </location>
</feature>
<dbReference type="InterPro" id="IPR002524">
    <property type="entry name" value="Cation_efflux"/>
</dbReference>
<name>A0A066WFF3_TILAU</name>
<evidence type="ECO:0000256" key="2">
    <source>
        <dbReference type="ARBA" id="ARBA00022448"/>
    </source>
</evidence>
<dbReference type="STRING" id="1037660.A0A066WFF3"/>
<dbReference type="AlphaFoldDB" id="A0A066WFF3"/>
<feature type="transmembrane region" description="Helical" evidence="7">
    <location>
        <begin position="283"/>
        <end position="303"/>
    </location>
</feature>
<feature type="transmembrane region" description="Helical" evidence="7">
    <location>
        <begin position="202"/>
        <end position="223"/>
    </location>
</feature>
<dbReference type="InterPro" id="IPR027470">
    <property type="entry name" value="Cation_efflux_CTD"/>
</dbReference>
<comment type="caution">
    <text evidence="10">The sequence shown here is derived from an EMBL/GenBank/DDBJ whole genome shotgun (WGS) entry which is preliminary data.</text>
</comment>
<keyword evidence="4 7" id="KW-1133">Transmembrane helix</keyword>
<evidence type="ECO:0000256" key="3">
    <source>
        <dbReference type="ARBA" id="ARBA00022692"/>
    </source>
</evidence>
<dbReference type="Gene3D" id="3.30.70.1350">
    <property type="entry name" value="Cation efflux protein, cytoplasmic domain"/>
    <property type="match status" value="1"/>
</dbReference>
<organism evidence="10 11">
    <name type="scientific">Tilletiaria anomala (strain ATCC 24038 / CBS 436.72 / UBC 951)</name>
    <dbReference type="NCBI Taxonomy" id="1037660"/>
    <lineage>
        <taxon>Eukaryota</taxon>
        <taxon>Fungi</taxon>
        <taxon>Dikarya</taxon>
        <taxon>Basidiomycota</taxon>
        <taxon>Ustilaginomycotina</taxon>
        <taxon>Exobasidiomycetes</taxon>
        <taxon>Georgefischeriales</taxon>
        <taxon>Tilletiariaceae</taxon>
        <taxon>Tilletiaria</taxon>
    </lineage>
</organism>
<dbReference type="OMA" id="CWALRNQ"/>
<reference evidence="10 11" key="1">
    <citation type="submission" date="2014-05" db="EMBL/GenBank/DDBJ databases">
        <title>Draft genome sequence of a rare smut relative, Tilletiaria anomala UBC 951.</title>
        <authorList>
            <consortium name="DOE Joint Genome Institute"/>
            <person name="Toome M."/>
            <person name="Kuo A."/>
            <person name="Henrissat B."/>
            <person name="Lipzen A."/>
            <person name="Tritt A."/>
            <person name="Yoshinaga Y."/>
            <person name="Zane M."/>
            <person name="Barry K."/>
            <person name="Grigoriev I.V."/>
            <person name="Spatafora J.W."/>
            <person name="Aimea M.C."/>
        </authorList>
    </citation>
    <scope>NUCLEOTIDE SEQUENCE [LARGE SCALE GENOMIC DNA]</scope>
    <source>
        <strain evidence="10 11">UBC 951</strain>
    </source>
</reference>
<dbReference type="HOGENOM" id="CLU_013430_2_2_1"/>
<dbReference type="PANTHER" id="PTHR43840:SF12">
    <property type="entry name" value="CATION DIFFUSION FACILITATOR 1 (AFU_ORTHOLOGUE AFUA_1G14440)"/>
    <property type="match status" value="1"/>
</dbReference>